<evidence type="ECO:0000313" key="2">
    <source>
        <dbReference type="EMBL" id="RYT45473.1"/>
    </source>
</evidence>
<dbReference type="InterPro" id="IPR036490">
    <property type="entry name" value="ThsB_TIR-like_sf"/>
</dbReference>
<dbReference type="EMBL" id="RCYA01000002">
    <property type="protein sequence ID" value="RYT45473.1"/>
    <property type="molecule type" value="Genomic_DNA"/>
</dbReference>
<dbReference type="InterPro" id="IPR015032">
    <property type="entry name" value="ThsB__TIR-like_domain"/>
</dbReference>
<sequence length="160" mass="18128">MSNVKNIFISHHGKDDEHVQRLKTRLKDEGYDVRNSSVDSTKHQDVRPSDKEIAKDLSDGINWAGTFICLVGEQTHSRNWVNYEIEEAYKQGKPIVGIYMHGCANSVELPENLEKYGNYVIGWNSLDKLGDILDGKPIPRENPDGTLKTPKFDVVRVSCN</sequence>
<protein>
    <submittedName>
        <fullName evidence="2">TIR domain-containing protein</fullName>
    </submittedName>
</protein>
<dbReference type="RefSeq" id="WP_130097414.1">
    <property type="nucleotide sequence ID" value="NZ_JBCLUA010000005.1"/>
</dbReference>
<evidence type="ECO:0000259" key="1">
    <source>
        <dbReference type="Pfam" id="PF08937"/>
    </source>
</evidence>
<name>A0ABY0HY62_CITAM</name>
<organism evidence="2 3">
    <name type="scientific">Citrobacter amalonaticus</name>
    <dbReference type="NCBI Taxonomy" id="35703"/>
    <lineage>
        <taxon>Bacteria</taxon>
        <taxon>Pseudomonadati</taxon>
        <taxon>Pseudomonadota</taxon>
        <taxon>Gammaproteobacteria</taxon>
        <taxon>Enterobacterales</taxon>
        <taxon>Enterobacteriaceae</taxon>
        <taxon>Citrobacter</taxon>
    </lineage>
</organism>
<comment type="caution">
    <text evidence="2">The sequence shown here is derived from an EMBL/GenBank/DDBJ whole genome shotgun (WGS) entry which is preliminary data.</text>
</comment>
<gene>
    <name evidence="2" type="ORF">EAJ18_06870</name>
</gene>
<dbReference type="Gene3D" id="3.40.50.9200">
    <property type="entry name" value="Hypothetical protein MTH538"/>
    <property type="match status" value="1"/>
</dbReference>
<dbReference type="Pfam" id="PF08937">
    <property type="entry name" value="ThsB_TIR"/>
    <property type="match status" value="1"/>
</dbReference>
<keyword evidence="3" id="KW-1185">Reference proteome</keyword>
<dbReference type="SUPFAM" id="SSF52206">
    <property type="entry name" value="Hypothetical protein MTH538"/>
    <property type="match status" value="1"/>
</dbReference>
<reference evidence="2 3" key="1">
    <citation type="journal article" date="2019" name="Science, e1252229">
        <title>Invertible promoters mediate bacterial phase variation, antibiotic resistance, and host adaptation in the gut.</title>
        <authorList>
            <person name="Jiang X."/>
            <person name="Hall A.B."/>
            <person name="Arthur T.D."/>
            <person name="Plichta D.R."/>
            <person name="Covington C.T."/>
            <person name="Poyet M."/>
            <person name="Crothers J."/>
            <person name="Moses P.L."/>
            <person name="Tolonen A.C."/>
            <person name="Vlamakis H."/>
            <person name="Alm E.J."/>
            <person name="Xavier R.J."/>
        </authorList>
    </citation>
    <scope>NUCLEOTIDE SEQUENCE [LARGE SCALE GENOMIC DNA]</scope>
    <source>
        <strain evidence="3">ca_0067</strain>
    </source>
</reference>
<dbReference type="Proteomes" id="UP000292985">
    <property type="component" value="Unassembled WGS sequence"/>
</dbReference>
<proteinExistence type="predicted"/>
<accession>A0ABY0HY62</accession>
<evidence type="ECO:0000313" key="3">
    <source>
        <dbReference type="Proteomes" id="UP000292985"/>
    </source>
</evidence>
<feature type="domain" description="Thoeris protein ThsB TIR-like" evidence="1">
    <location>
        <begin position="8"/>
        <end position="102"/>
    </location>
</feature>